<dbReference type="SUPFAM" id="SSF58104">
    <property type="entry name" value="Methyl-accepting chemotaxis protein (MCP) signaling domain"/>
    <property type="match status" value="1"/>
</dbReference>
<gene>
    <name evidence="10" type="ORF">P9847_13280</name>
</gene>
<dbReference type="PROSITE" id="PS50885">
    <property type="entry name" value="HAMP"/>
    <property type="match status" value="1"/>
</dbReference>
<evidence type="ECO:0000256" key="3">
    <source>
        <dbReference type="ARBA" id="ARBA00023136"/>
    </source>
</evidence>
<evidence type="ECO:0000256" key="6">
    <source>
        <dbReference type="PROSITE-ProRule" id="PRU00284"/>
    </source>
</evidence>
<name>A0ABU6PTR2_9BACL</name>
<feature type="domain" description="HAMP" evidence="9">
    <location>
        <begin position="217"/>
        <end position="275"/>
    </location>
</feature>
<comment type="similarity">
    <text evidence="5">Belongs to the methyl-accepting chemotaxis (MCP) protein family.</text>
</comment>
<feature type="transmembrane region" description="Helical" evidence="7">
    <location>
        <begin position="195"/>
        <end position="216"/>
    </location>
</feature>
<dbReference type="SMART" id="SM00283">
    <property type="entry name" value="MA"/>
    <property type="match status" value="1"/>
</dbReference>
<evidence type="ECO:0000256" key="7">
    <source>
        <dbReference type="SAM" id="Phobius"/>
    </source>
</evidence>
<accession>A0ABU6PTR2</accession>
<dbReference type="InterPro" id="IPR003660">
    <property type="entry name" value="HAMP_dom"/>
</dbReference>
<dbReference type="Pfam" id="PF00015">
    <property type="entry name" value="MCPsignal"/>
    <property type="match status" value="1"/>
</dbReference>
<dbReference type="CDD" id="cd06225">
    <property type="entry name" value="HAMP"/>
    <property type="match status" value="1"/>
</dbReference>
<dbReference type="RefSeq" id="WP_328278485.1">
    <property type="nucleotide sequence ID" value="NZ_JARTLD010000032.1"/>
</dbReference>
<protein>
    <submittedName>
        <fullName evidence="10">Methyl-accepting chemotaxis protein</fullName>
    </submittedName>
</protein>
<dbReference type="InterPro" id="IPR029151">
    <property type="entry name" value="Sensor-like_sf"/>
</dbReference>
<evidence type="ECO:0000256" key="5">
    <source>
        <dbReference type="ARBA" id="ARBA00029447"/>
    </source>
</evidence>
<keyword evidence="3 7" id="KW-0472">Membrane</keyword>
<keyword evidence="7" id="KW-0812">Transmembrane</keyword>
<evidence type="ECO:0000256" key="1">
    <source>
        <dbReference type="ARBA" id="ARBA00004236"/>
    </source>
</evidence>
<evidence type="ECO:0000256" key="4">
    <source>
        <dbReference type="ARBA" id="ARBA00023224"/>
    </source>
</evidence>
<dbReference type="PROSITE" id="PS51257">
    <property type="entry name" value="PROKAR_LIPOPROTEIN"/>
    <property type="match status" value="1"/>
</dbReference>
<keyword evidence="7" id="KW-1133">Transmembrane helix</keyword>
<keyword evidence="4 6" id="KW-0807">Transducer</keyword>
<evidence type="ECO:0000256" key="2">
    <source>
        <dbReference type="ARBA" id="ARBA00022475"/>
    </source>
</evidence>
<sequence length="584" mass="64188">MSAIKRRLVWKLSAVILAVLLLLSCTLVYTQIQNTKKASEEAIGDFSIHHVSAYAGTFDLEKYDKFTKNPQENDLYWSIRAELNRYREQIGAMYVYTVKIDDQKKPILLIDGQPKDSEAASPIGEVTDMPQNAIDLILKGESAKSSIIRNPEYGNYISSYAPLRDSAGNIIGALGLDMDVSVYDSINRQIMGQSIPVFVLMGILALIVYALIVWYLSRSLRPLGIIVQGAEATARGDVAEAKIILSGDRIRSKDEIGRAYSAMTQMVDKLGVTLKEVVTDMELTAHNLVHSVNQFNSETNDMLNQNVKLEEAVTQLAQGAQQQRLGTEESAKSMGDINSAITRVSEASNDMTRTSGEALERAEEGQDSIRRLKHQVASIYDMTMQTSMTMDTLNERMNEIDPVLHLIADIAEQTKLLALNAAIEAARAGEHGSGFAVVAGEIRKLADTSAVSTQRITSLLQQIRQETAQIVERMREGSHGIRMGTELSGQAEALFNRTMERFVHVNSQIQEISAASEEVLASTEEVTASVEQISNISGVVAENTLLVQNMSALQLEAAKRIAETTELLKQRSASLEAVVSKFAL</sequence>
<organism evidence="10 11">
    <name type="scientific">Paenibacillus chibensis</name>
    <dbReference type="NCBI Taxonomy" id="59846"/>
    <lineage>
        <taxon>Bacteria</taxon>
        <taxon>Bacillati</taxon>
        <taxon>Bacillota</taxon>
        <taxon>Bacilli</taxon>
        <taxon>Bacillales</taxon>
        <taxon>Paenibacillaceae</taxon>
        <taxon>Paenibacillus</taxon>
    </lineage>
</organism>
<comment type="caution">
    <text evidence="10">The sequence shown here is derived from an EMBL/GenBank/DDBJ whole genome shotgun (WGS) entry which is preliminary data.</text>
</comment>
<dbReference type="PROSITE" id="PS50111">
    <property type="entry name" value="CHEMOTAXIS_TRANSDUC_2"/>
    <property type="match status" value="1"/>
</dbReference>
<evidence type="ECO:0000313" key="10">
    <source>
        <dbReference type="EMBL" id="MED5018278.1"/>
    </source>
</evidence>
<dbReference type="SUPFAM" id="SSF103190">
    <property type="entry name" value="Sensory domain-like"/>
    <property type="match status" value="1"/>
</dbReference>
<keyword evidence="2" id="KW-1003">Cell membrane</keyword>
<dbReference type="InterPro" id="IPR004089">
    <property type="entry name" value="MCPsignal_dom"/>
</dbReference>
<dbReference type="PANTHER" id="PTHR32089:SF112">
    <property type="entry name" value="LYSOZYME-LIKE PROTEIN-RELATED"/>
    <property type="match status" value="1"/>
</dbReference>
<reference evidence="10 11" key="1">
    <citation type="submission" date="2023-03" db="EMBL/GenBank/DDBJ databases">
        <title>Bacillus Genome Sequencing.</title>
        <authorList>
            <person name="Dunlap C."/>
        </authorList>
    </citation>
    <scope>NUCLEOTIDE SEQUENCE [LARGE SCALE GENOMIC DNA]</scope>
    <source>
        <strain evidence="10 11">NRS-52</strain>
    </source>
</reference>
<evidence type="ECO:0000259" key="9">
    <source>
        <dbReference type="PROSITE" id="PS50885"/>
    </source>
</evidence>
<dbReference type="Proteomes" id="UP001343257">
    <property type="component" value="Unassembled WGS sequence"/>
</dbReference>
<proteinExistence type="inferred from homology"/>
<feature type="domain" description="Methyl-accepting transducer" evidence="8">
    <location>
        <begin position="298"/>
        <end position="534"/>
    </location>
</feature>
<dbReference type="Gene3D" id="1.10.287.950">
    <property type="entry name" value="Methyl-accepting chemotaxis protein"/>
    <property type="match status" value="1"/>
</dbReference>
<evidence type="ECO:0000313" key="11">
    <source>
        <dbReference type="Proteomes" id="UP001343257"/>
    </source>
</evidence>
<dbReference type="PANTHER" id="PTHR32089">
    <property type="entry name" value="METHYL-ACCEPTING CHEMOTAXIS PROTEIN MCPB"/>
    <property type="match status" value="1"/>
</dbReference>
<keyword evidence="11" id="KW-1185">Reference proteome</keyword>
<dbReference type="CDD" id="cd11386">
    <property type="entry name" value="MCP_signal"/>
    <property type="match status" value="1"/>
</dbReference>
<comment type="subcellular location">
    <subcellularLocation>
        <location evidence="1">Cell membrane</location>
    </subcellularLocation>
</comment>
<evidence type="ECO:0000259" key="8">
    <source>
        <dbReference type="PROSITE" id="PS50111"/>
    </source>
</evidence>
<dbReference type="PRINTS" id="PR00260">
    <property type="entry name" value="CHEMTRNSDUCR"/>
</dbReference>
<dbReference type="InterPro" id="IPR004090">
    <property type="entry name" value="Chemotax_Me-accpt_rcpt"/>
</dbReference>
<dbReference type="EMBL" id="JARTLD010000032">
    <property type="protein sequence ID" value="MED5018278.1"/>
    <property type="molecule type" value="Genomic_DNA"/>
</dbReference>